<reference evidence="7" key="1">
    <citation type="submission" date="2021-01" db="EMBL/GenBank/DDBJ databases">
        <title>Whole genome shotgun sequence of Cellulomonas chitinilytica NBRC 110799.</title>
        <authorList>
            <person name="Komaki H."/>
            <person name="Tamura T."/>
        </authorList>
    </citation>
    <scope>NUCLEOTIDE SEQUENCE</scope>
    <source>
        <strain evidence="7">NBRC 110799</strain>
    </source>
</reference>
<dbReference type="SUPFAM" id="SSF47598">
    <property type="entry name" value="Ribbon-helix-helix"/>
    <property type="match status" value="1"/>
</dbReference>
<keyword evidence="2" id="KW-1277">Toxin-antitoxin system</keyword>
<protein>
    <recommendedName>
        <fullName evidence="9">DUF1778 domain-containing protein</fullName>
    </recommendedName>
</protein>
<dbReference type="Proteomes" id="UP000632740">
    <property type="component" value="Unassembled WGS sequence"/>
</dbReference>
<keyword evidence="8" id="KW-1185">Reference proteome</keyword>
<evidence type="ECO:0000313" key="8">
    <source>
        <dbReference type="Proteomes" id="UP000632740"/>
    </source>
</evidence>
<comment type="similarity">
    <text evidence="6">Belongs to the TacA antitoxin family.</text>
</comment>
<dbReference type="PANTHER" id="PTHR35401">
    <property type="entry name" value="COPG FAMILY HELIX-TURN-HELIX PROTEIN-RELATED-RELATED"/>
    <property type="match status" value="1"/>
</dbReference>
<dbReference type="Gene3D" id="1.20.5.780">
    <property type="entry name" value="Single helix bin"/>
    <property type="match status" value="1"/>
</dbReference>
<sequence>MRAAPKDERIALRVTRHQKRTIDRAAEVLGRNTTDFSVQVLTERAEEVLSDRRTFAVGEAAWEQFVAALDAPARPVPALVELLQHKSVFDE</sequence>
<gene>
    <name evidence="7" type="ORF">Cch01nite_28010</name>
</gene>
<organism evidence="7 8">
    <name type="scientific">Cellulomonas chitinilytica</name>
    <dbReference type="NCBI Taxonomy" id="398759"/>
    <lineage>
        <taxon>Bacteria</taxon>
        <taxon>Bacillati</taxon>
        <taxon>Actinomycetota</taxon>
        <taxon>Actinomycetes</taxon>
        <taxon>Micrococcales</taxon>
        <taxon>Cellulomonadaceae</taxon>
        <taxon>Cellulomonas</taxon>
    </lineage>
</organism>
<keyword evidence="1" id="KW-0678">Repressor</keyword>
<dbReference type="PANTHER" id="PTHR35401:SF1">
    <property type="entry name" value="CYTOPLASMIC PROTEIN"/>
    <property type="match status" value="1"/>
</dbReference>
<dbReference type="InterPro" id="IPR014795">
    <property type="entry name" value="TacA_1-like"/>
</dbReference>
<evidence type="ECO:0000256" key="6">
    <source>
        <dbReference type="ARBA" id="ARBA00049988"/>
    </source>
</evidence>
<keyword evidence="5" id="KW-0804">Transcription</keyword>
<dbReference type="AlphaFoldDB" id="A0A919P2G1"/>
<proteinExistence type="inferred from homology"/>
<evidence type="ECO:0000256" key="5">
    <source>
        <dbReference type="ARBA" id="ARBA00023163"/>
    </source>
</evidence>
<evidence type="ECO:0000256" key="2">
    <source>
        <dbReference type="ARBA" id="ARBA00022649"/>
    </source>
</evidence>
<evidence type="ECO:0000256" key="4">
    <source>
        <dbReference type="ARBA" id="ARBA00023125"/>
    </source>
</evidence>
<dbReference type="GO" id="GO:0006355">
    <property type="term" value="P:regulation of DNA-templated transcription"/>
    <property type="evidence" value="ECO:0007669"/>
    <property type="project" value="InterPro"/>
</dbReference>
<dbReference type="GO" id="GO:0003677">
    <property type="term" value="F:DNA binding"/>
    <property type="evidence" value="ECO:0007669"/>
    <property type="project" value="UniProtKB-KW"/>
</dbReference>
<dbReference type="EMBL" id="BONK01000009">
    <property type="protein sequence ID" value="GIG22077.1"/>
    <property type="molecule type" value="Genomic_DNA"/>
</dbReference>
<dbReference type="RefSeq" id="WP_203756038.1">
    <property type="nucleotide sequence ID" value="NZ_BONK01000009.1"/>
</dbReference>
<evidence type="ECO:0000313" key="7">
    <source>
        <dbReference type="EMBL" id="GIG22077.1"/>
    </source>
</evidence>
<keyword evidence="3" id="KW-0805">Transcription regulation</keyword>
<accession>A0A919P2G1</accession>
<evidence type="ECO:0000256" key="3">
    <source>
        <dbReference type="ARBA" id="ARBA00023015"/>
    </source>
</evidence>
<evidence type="ECO:0008006" key="9">
    <source>
        <dbReference type="Google" id="ProtNLM"/>
    </source>
</evidence>
<dbReference type="InterPro" id="IPR010985">
    <property type="entry name" value="Ribbon_hlx_hlx"/>
</dbReference>
<comment type="caution">
    <text evidence="7">The sequence shown here is derived from an EMBL/GenBank/DDBJ whole genome shotgun (WGS) entry which is preliminary data.</text>
</comment>
<name>A0A919P2G1_9CELL</name>
<evidence type="ECO:0000256" key="1">
    <source>
        <dbReference type="ARBA" id="ARBA00022491"/>
    </source>
</evidence>
<dbReference type="Pfam" id="PF08681">
    <property type="entry name" value="TacA1"/>
    <property type="match status" value="1"/>
</dbReference>
<keyword evidence="4" id="KW-0238">DNA-binding</keyword>